<dbReference type="STRING" id="431306.AGA_538"/>
<comment type="subcellular location">
    <subcellularLocation>
        <location evidence="2">Cell inner membrane</location>
        <topology evidence="2">Multi-pass membrane protein</topology>
    </subcellularLocation>
</comment>
<feature type="transmembrane region" description="Helical" evidence="8">
    <location>
        <begin position="206"/>
        <end position="224"/>
    </location>
</feature>
<feature type="transmembrane region" description="Helical" evidence="8">
    <location>
        <begin position="407"/>
        <end position="426"/>
    </location>
</feature>
<proteinExistence type="inferred from homology"/>
<keyword evidence="4" id="KW-1003">Cell membrane</keyword>
<dbReference type="GO" id="GO:0005354">
    <property type="term" value="F:galactose transmembrane transporter activity"/>
    <property type="evidence" value="ECO:0007669"/>
    <property type="project" value="InterPro"/>
</dbReference>
<comment type="function">
    <text evidence="1">Intake of glucose and galactose.</text>
</comment>
<dbReference type="InterPro" id="IPR011701">
    <property type="entry name" value="MFS"/>
</dbReference>
<evidence type="ECO:0000313" key="11">
    <source>
        <dbReference type="Proteomes" id="UP000068250"/>
    </source>
</evidence>
<dbReference type="Proteomes" id="UP000657200">
    <property type="component" value="Unassembled WGS sequence"/>
</dbReference>
<feature type="transmembrane region" description="Helical" evidence="8">
    <location>
        <begin position="153"/>
        <end position="176"/>
    </location>
</feature>
<dbReference type="SUPFAM" id="SSF103473">
    <property type="entry name" value="MFS general substrate transporter"/>
    <property type="match status" value="1"/>
</dbReference>
<keyword evidence="12" id="KW-1185">Reference proteome</keyword>
<feature type="transmembrane region" description="Helical" evidence="8">
    <location>
        <begin position="254"/>
        <end position="275"/>
    </location>
</feature>
<feature type="transmembrane region" description="Helical" evidence="8">
    <location>
        <begin position="295"/>
        <end position="315"/>
    </location>
</feature>
<dbReference type="EC" id="3.2.1.52" evidence="9"/>
<feature type="transmembrane region" description="Helical" evidence="8">
    <location>
        <begin position="346"/>
        <end position="370"/>
    </location>
</feature>
<gene>
    <name evidence="9" type="primary">gluP</name>
    <name evidence="9" type="ORF">AGA_538</name>
    <name evidence="10" type="ORF">GOB80_10140</name>
</gene>
<feature type="transmembrane region" description="Helical" evidence="8">
    <location>
        <begin position="93"/>
        <end position="113"/>
    </location>
</feature>
<dbReference type="EMBL" id="WOTE01000005">
    <property type="protein sequence ID" value="NHO40030.1"/>
    <property type="molecule type" value="Genomic_DNA"/>
</dbReference>
<dbReference type="OrthoDB" id="9795150at2"/>
<evidence type="ECO:0000256" key="1">
    <source>
        <dbReference type="ARBA" id="ARBA00003321"/>
    </source>
</evidence>
<evidence type="ECO:0000256" key="2">
    <source>
        <dbReference type="ARBA" id="ARBA00004429"/>
    </source>
</evidence>
<keyword evidence="9" id="KW-0326">Glycosidase</keyword>
<evidence type="ECO:0000313" key="9">
    <source>
        <dbReference type="EMBL" id="CEF54023.1"/>
    </source>
</evidence>
<evidence type="ECO:0000256" key="6">
    <source>
        <dbReference type="ARBA" id="ARBA00022989"/>
    </source>
</evidence>
<dbReference type="InterPro" id="IPR050375">
    <property type="entry name" value="MFS_TsgA-like"/>
</dbReference>
<dbReference type="RefSeq" id="WP_059022851.1">
    <property type="nucleotide sequence ID" value="NZ_LN609302.1"/>
</dbReference>
<name>A0A0U5F121_9PROT</name>
<feature type="transmembrane region" description="Helical" evidence="8">
    <location>
        <begin position="119"/>
        <end position="141"/>
    </location>
</feature>
<dbReference type="Proteomes" id="UP000068250">
    <property type="component" value="Chromosome I"/>
</dbReference>
<dbReference type="GO" id="GO:0004563">
    <property type="term" value="F:beta-N-acetylhexosaminidase activity"/>
    <property type="evidence" value="ECO:0007669"/>
    <property type="project" value="UniProtKB-EC"/>
</dbReference>
<keyword evidence="6 8" id="KW-1133">Transmembrane helix</keyword>
<keyword evidence="5 8" id="KW-0812">Transmembrane</keyword>
<keyword evidence="7 8" id="KW-0472">Membrane</keyword>
<dbReference type="PATRIC" id="fig|431306.5.peg.514"/>
<dbReference type="GO" id="GO:0055056">
    <property type="term" value="F:D-glucose transmembrane transporter activity"/>
    <property type="evidence" value="ECO:0007669"/>
    <property type="project" value="InterPro"/>
</dbReference>
<sequence length="440" mass="47032">MPQPSTQTPGAARIPCPAGAYGWRPLVLTAVLFFIIGFVTWLNGPLISFVRVAFTLNDLAAFLVPLVFYFAYFLFSIPASLSVTHTGFKNGLVYALLIMAGGMVLTGQCLHAGSYPGALSGFLVLGAGLSLLQVAINPYVSLLGPDNRSAQRIAIMGICNKLGGILAPIALATLAMHHVGDISAQLQTLTDPETKRSVQQVFLNSIYWPYMGMAVFLALTALWADRSSLPEISVDYSHNYNSEYRFLKILTTSLSYRNLLGAGAMFFYVGVEVLSGDAVGTYAQGFGISVDQTKFFTSLTLFFMLCGYITGLVLSPRFITQERYLPLSCLCGGVLSLGAWATHGYASVLCVTLLGFANSMIFPSLFPIALKGAGHHTAQVSAFLVMAYCGGGVVPQIFVLLKPVMGFQTTFAGLALCSYALIASYAKLSTVAPAVKNNVS</sequence>
<evidence type="ECO:0000256" key="3">
    <source>
        <dbReference type="ARBA" id="ARBA00009120"/>
    </source>
</evidence>
<dbReference type="PANTHER" id="PTHR43702">
    <property type="entry name" value="L-FUCOSE-PROTON SYMPORTER"/>
    <property type="match status" value="1"/>
</dbReference>
<reference evidence="11" key="1">
    <citation type="submission" date="2014-09" db="EMBL/GenBank/DDBJ databases">
        <authorList>
            <person name="Illeghems K.G."/>
        </authorList>
    </citation>
    <scope>NUCLEOTIDE SEQUENCE [LARGE SCALE GENOMIC DNA]</scope>
    <source>
        <strain evidence="11">LMG 23848T</strain>
    </source>
</reference>
<dbReference type="GO" id="GO:1904659">
    <property type="term" value="P:D-glucose transmembrane transport"/>
    <property type="evidence" value="ECO:0007669"/>
    <property type="project" value="InterPro"/>
</dbReference>
<feature type="transmembrane region" description="Helical" evidence="8">
    <location>
        <begin position="382"/>
        <end position="401"/>
    </location>
</feature>
<evidence type="ECO:0000256" key="8">
    <source>
        <dbReference type="SAM" id="Phobius"/>
    </source>
</evidence>
<feature type="transmembrane region" description="Helical" evidence="8">
    <location>
        <begin position="62"/>
        <end position="81"/>
    </location>
</feature>
<dbReference type="InterPro" id="IPR005964">
    <property type="entry name" value="Glc/Gal_transptr_bac"/>
</dbReference>
<dbReference type="PANTHER" id="PTHR43702:SF12">
    <property type="entry name" value="N-ACETYL GLUCOSAMINE TRANSPORTER NAGP"/>
    <property type="match status" value="1"/>
</dbReference>
<reference evidence="10 12" key="3">
    <citation type="journal article" date="2020" name="Int. J. Syst. Evol. Microbiol.">
        <title>Novel acetic acid bacteria from cider fermentations: Acetobacter conturbans sp. nov. and Acetobacter fallax sp. nov.</title>
        <authorList>
            <person name="Sombolestani A.S."/>
            <person name="Cleenwerck I."/>
            <person name="Cnockaert M."/>
            <person name="Borremans W."/>
            <person name="Wieme A.D."/>
            <person name="De Vuyst L."/>
            <person name="Vandamme P."/>
        </authorList>
    </citation>
    <scope>NUCLEOTIDE SEQUENCE [LARGE SCALE GENOMIC DNA]</scope>
    <source>
        <strain evidence="10 12">LMG 23848</strain>
    </source>
</reference>
<reference evidence="9" key="2">
    <citation type="submission" date="2014-09" db="EMBL/GenBank/DDBJ databases">
        <authorList>
            <person name="Magalhaes I.L.F."/>
            <person name="Oliveira U."/>
            <person name="Santos F.R."/>
            <person name="Vidigal T.H.D.A."/>
            <person name="Brescovit A.D."/>
            <person name="Santos A.J."/>
        </authorList>
    </citation>
    <scope>NUCLEOTIDE SEQUENCE</scope>
    <source>
        <strain evidence="9">LMG 23848T</strain>
    </source>
</reference>
<dbReference type="Pfam" id="PF07690">
    <property type="entry name" value="MFS_1"/>
    <property type="match status" value="1"/>
</dbReference>
<evidence type="ECO:0000313" key="12">
    <source>
        <dbReference type="Proteomes" id="UP000657200"/>
    </source>
</evidence>
<keyword evidence="9" id="KW-0378">Hydrolase</keyword>
<accession>A0A0U5F121</accession>
<evidence type="ECO:0000256" key="5">
    <source>
        <dbReference type="ARBA" id="ARBA00022692"/>
    </source>
</evidence>
<evidence type="ECO:0000256" key="7">
    <source>
        <dbReference type="ARBA" id="ARBA00023136"/>
    </source>
</evidence>
<dbReference type="NCBIfam" id="TIGR01272">
    <property type="entry name" value="gluP"/>
    <property type="match status" value="1"/>
</dbReference>
<dbReference type="EMBL" id="LN609302">
    <property type="protein sequence ID" value="CEF54023.1"/>
    <property type="molecule type" value="Genomic_DNA"/>
</dbReference>
<protein>
    <submittedName>
        <fullName evidence="9">Glucose-galactose transporter</fullName>
        <ecNumber evidence="9">3.2.1.52</ecNumber>
    </submittedName>
    <submittedName>
        <fullName evidence="10">Glucose/galactose MFS transporter</fullName>
    </submittedName>
</protein>
<feature type="transmembrane region" description="Helical" evidence="8">
    <location>
        <begin position="324"/>
        <end position="340"/>
    </location>
</feature>
<evidence type="ECO:0000313" key="10">
    <source>
        <dbReference type="EMBL" id="NHO40030.1"/>
    </source>
</evidence>
<dbReference type="Gene3D" id="1.20.1250.20">
    <property type="entry name" value="MFS general substrate transporter like domains"/>
    <property type="match status" value="2"/>
</dbReference>
<dbReference type="GO" id="GO:0005886">
    <property type="term" value="C:plasma membrane"/>
    <property type="evidence" value="ECO:0007669"/>
    <property type="project" value="UniProtKB-SubCell"/>
</dbReference>
<dbReference type="AlphaFoldDB" id="A0A0U5F121"/>
<comment type="similarity">
    <text evidence="3">Belongs to the major facilitator superfamily. FHS transporter (TC 2.A.1.7) family.</text>
</comment>
<dbReference type="InterPro" id="IPR036259">
    <property type="entry name" value="MFS_trans_sf"/>
</dbReference>
<organism evidence="9 11">
    <name type="scientific">Acetobacter ghanensis</name>
    <dbReference type="NCBI Taxonomy" id="431306"/>
    <lineage>
        <taxon>Bacteria</taxon>
        <taxon>Pseudomonadati</taxon>
        <taxon>Pseudomonadota</taxon>
        <taxon>Alphaproteobacteria</taxon>
        <taxon>Acetobacterales</taxon>
        <taxon>Acetobacteraceae</taxon>
        <taxon>Acetobacter</taxon>
    </lineage>
</organism>
<feature type="transmembrane region" description="Helical" evidence="8">
    <location>
        <begin position="21"/>
        <end position="42"/>
    </location>
</feature>
<evidence type="ECO:0000256" key="4">
    <source>
        <dbReference type="ARBA" id="ARBA00022475"/>
    </source>
</evidence>